<feature type="domain" description="DUF6699" evidence="2">
    <location>
        <begin position="329"/>
        <end position="454"/>
    </location>
</feature>
<accession>A0A5N5QPY1</accession>
<dbReference type="OrthoDB" id="3194295at2759"/>
<reference evidence="3 4" key="1">
    <citation type="journal article" date="2019" name="Fungal Biol. Biotechnol.">
        <title>Draft genome sequence of fastidious pathogen Ceratobasidium theobromae, which causes vascular-streak dieback in Theobroma cacao.</title>
        <authorList>
            <person name="Ali S.S."/>
            <person name="Asman A."/>
            <person name="Shao J."/>
            <person name="Firmansyah A.P."/>
            <person name="Susilo A.W."/>
            <person name="Rosmana A."/>
            <person name="McMahon P."/>
            <person name="Junaid M."/>
            <person name="Guest D."/>
            <person name="Kheng T.Y."/>
            <person name="Meinhardt L.W."/>
            <person name="Bailey B.A."/>
        </authorList>
    </citation>
    <scope>NUCLEOTIDE SEQUENCE [LARGE SCALE GENOMIC DNA]</scope>
    <source>
        <strain evidence="3 4">CT2</strain>
    </source>
</reference>
<organism evidence="3 4">
    <name type="scientific">Ceratobasidium theobromae</name>
    <dbReference type="NCBI Taxonomy" id="1582974"/>
    <lineage>
        <taxon>Eukaryota</taxon>
        <taxon>Fungi</taxon>
        <taxon>Dikarya</taxon>
        <taxon>Basidiomycota</taxon>
        <taxon>Agaricomycotina</taxon>
        <taxon>Agaricomycetes</taxon>
        <taxon>Cantharellales</taxon>
        <taxon>Ceratobasidiaceae</taxon>
        <taxon>Ceratobasidium</taxon>
    </lineage>
</organism>
<name>A0A5N5QPY1_9AGAM</name>
<proteinExistence type="predicted"/>
<gene>
    <name evidence="3" type="ORF">CTheo_2851</name>
</gene>
<dbReference type="InterPro" id="IPR046522">
    <property type="entry name" value="DUF6699"/>
</dbReference>
<feature type="region of interest" description="Disordered" evidence="1">
    <location>
        <begin position="84"/>
        <end position="199"/>
    </location>
</feature>
<evidence type="ECO:0000313" key="4">
    <source>
        <dbReference type="Proteomes" id="UP000383932"/>
    </source>
</evidence>
<evidence type="ECO:0000313" key="3">
    <source>
        <dbReference type="EMBL" id="KAB5593668.1"/>
    </source>
</evidence>
<evidence type="ECO:0000259" key="2">
    <source>
        <dbReference type="Pfam" id="PF20415"/>
    </source>
</evidence>
<protein>
    <recommendedName>
        <fullName evidence="2">DUF6699 domain-containing protein</fullName>
    </recommendedName>
</protein>
<feature type="compositionally biased region" description="Polar residues" evidence="1">
    <location>
        <begin position="180"/>
        <end position="194"/>
    </location>
</feature>
<dbReference type="AlphaFoldDB" id="A0A5N5QPY1"/>
<dbReference type="Proteomes" id="UP000383932">
    <property type="component" value="Unassembled WGS sequence"/>
</dbReference>
<keyword evidence="4" id="KW-1185">Reference proteome</keyword>
<feature type="compositionally biased region" description="Polar residues" evidence="1">
    <location>
        <begin position="99"/>
        <end position="108"/>
    </location>
</feature>
<evidence type="ECO:0000256" key="1">
    <source>
        <dbReference type="SAM" id="MobiDB-lite"/>
    </source>
</evidence>
<sequence length="558" mass="60874">MSDAFVFPCTKLPKRPFWKSRPNYSLEYAGGAYKQPVPLDFESIPDYPRDRDQWMSSQIQFHLPNTVEHVSPFSMSSILPHLKRSPSTDVKSVPEAERPSTSTNQANLTYVVPDASDSQPGNGRGQASRYSDPFGLPAIPERSSAAEADNGHSLAESHVHEEDDSFTHSNIVPVLMAGPGSNSSTHSGLTSDSAPRTPPIEAQKDYFAAAPAPAQPHDRPDGYSHEAYPPAPHSYISSPSTLYLRDSWSQFVLDAQSQYVSASGSVHGTELRSNKPPSTIEERGEKWTGEVPNVWSLFSATPTSGVMQLPPSPPPLPQTLTINPIFAHILWDVRYPPASASLITAKLRNAAKHLSELWSDDEGSTRPLSKVEVMAPATYPPKCMLLISSPHTRWRARVIGESPGPDAPSTYVSVADVLHALHEQLSLRFVKQSEWDKLDARTRWYSGRAYGRNRLMEMSDAGSISSGFSGSVAGEGQSMRGSVWSEGSRMSGESVMCGPGVGWGEGLRRADVLRDRTIFAGLKVDPAYKGRVPGEDGMSHLVMQLRRHDNTTSAASVA</sequence>
<dbReference type="Pfam" id="PF20415">
    <property type="entry name" value="DUF6699"/>
    <property type="match status" value="1"/>
</dbReference>
<comment type="caution">
    <text evidence="3">The sequence shown here is derived from an EMBL/GenBank/DDBJ whole genome shotgun (WGS) entry which is preliminary data.</text>
</comment>
<dbReference type="EMBL" id="SSOP01000032">
    <property type="protein sequence ID" value="KAB5593668.1"/>
    <property type="molecule type" value="Genomic_DNA"/>
</dbReference>